<dbReference type="VEuPathDB" id="HostDB:GeneID_118654577"/>
<dbReference type="Pfam" id="PF15204">
    <property type="entry name" value="KKLCAg1"/>
    <property type="match status" value="1"/>
</dbReference>
<sequence length="127" mass="14371">MCILLLLIGGILFAYVFLFWKDRLQRNHQMSSSDSTVFVLVRSSSSTWSTKRNTVNSLTISNLSQDTFINFPQSVVIQKLILVNLGMAEYNLVELEHFLVTEDVNGAFVDPNSTGMCIECIDYEVSH</sequence>
<dbReference type="PANTHER" id="PTHR38650">
    <property type="entry name" value="KITA-KYUSHU LUNG CANCER ANTIGEN 1"/>
    <property type="match status" value="1"/>
</dbReference>
<evidence type="ECO:0000313" key="1">
    <source>
        <dbReference type="EMBL" id="KAF6359620.1"/>
    </source>
</evidence>
<comment type="caution">
    <text evidence="1">The sequence shown here is derived from an EMBL/GenBank/DDBJ whole genome shotgun (WGS) entry which is preliminary data.</text>
</comment>
<dbReference type="EMBL" id="JABWUV010000004">
    <property type="protein sequence ID" value="KAF6359620.1"/>
    <property type="molecule type" value="Genomic_DNA"/>
</dbReference>
<name>A0A7J7YDR3_MYOMY</name>
<accession>A0A7J7YDR3</accession>
<proteinExistence type="predicted"/>
<dbReference type="PANTHER" id="PTHR38650:SF1">
    <property type="entry name" value="KITA-KYUSHU LUNG CANCER ANTIGEN 1"/>
    <property type="match status" value="1"/>
</dbReference>
<dbReference type="OrthoDB" id="9529309at2759"/>
<evidence type="ECO:0000313" key="2">
    <source>
        <dbReference type="Proteomes" id="UP000527355"/>
    </source>
</evidence>
<dbReference type="InterPro" id="IPR027940">
    <property type="entry name" value="KKLCAg1"/>
</dbReference>
<reference evidence="1 2" key="1">
    <citation type="journal article" date="2020" name="Nature">
        <title>Six reference-quality genomes reveal evolution of bat adaptations.</title>
        <authorList>
            <person name="Jebb D."/>
            <person name="Huang Z."/>
            <person name="Pippel M."/>
            <person name="Hughes G.M."/>
            <person name="Lavrichenko K."/>
            <person name="Devanna P."/>
            <person name="Winkler S."/>
            <person name="Jermiin L.S."/>
            <person name="Skirmuntt E.C."/>
            <person name="Katzourakis A."/>
            <person name="Burkitt-Gray L."/>
            <person name="Ray D.A."/>
            <person name="Sullivan K.A.M."/>
            <person name="Roscito J.G."/>
            <person name="Kirilenko B.M."/>
            <person name="Davalos L.M."/>
            <person name="Corthals A.P."/>
            <person name="Power M.L."/>
            <person name="Jones G."/>
            <person name="Ransome R.D."/>
            <person name="Dechmann D.K.N."/>
            <person name="Locatelli A.G."/>
            <person name="Puechmaille S.J."/>
            <person name="Fedrigo O."/>
            <person name="Jarvis E.D."/>
            <person name="Hiller M."/>
            <person name="Vernes S.C."/>
            <person name="Myers E.W."/>
            <person name="Teeling E.C."/>
        </authorList>
    </citation>
    <scope>NUCLEOTIDE SEQUENCE [LARGE SCALE GENOMIC DNA]</scope>
    <source>
        <strain evidence="1">MMyoMyo1</strain>
        <tissue evidence="1">Flight muscle</tissue>
    </source>
</reference>
<dbReference type="AlphaFoldDB" id="A0A7J7YDR3"/>
<gene>
    <name evidence="1" type="ORF">mMyoMyo1_003434</name>
</gene>
<keyword evidence="2" id="KW-1185">Reference proteome</keyword>
<protein>
    <submittedName>
        <fullName evidence="1">Cancer/testis antigen 83</fullName>
    </submittedName>
</protein>
<organism evidence="1 2">
    <name type="scientific">Myotis myotis</name>
    <name type="common">Greater mouse-eared bat</name>
    <name type="synonym">Vespertilio myotis</name>
    <dbReference type="NCBI Taxonomy" id="51298"/>
    <lineage>
        <taxon>Eukaryota</taxon>
        <taxon>Metazoa</taxon>
        <taxon>Chordata</taxon>
        <taxon>Craniata</taxon>
        <taxon>Vertebrata</taxon>
        <taxon>Euteleostomi</taxon>
        <taxon>Mammalia</taxon>
        <taxon>Eutheria</taxon>
        <taxon>Laurasiatheria</taxon>
        <taxon>Chiroptera</taxon>
        <taxon>Yangochiroptera</taxon>
        <taxon>Vespertilionidae</taxon>
        <taxon>Myotis</taxon>
    </lineage>
</organism>
<dbReference type="Proteomes" id="UP000527355">
    <property type="component" value="Unassembled WGS sequence"/>
</dbReference>